<keyword evidence="1" id="KW-0479">Metal-binding</keyword>
<keyword evidence="3" id="KW-0408">Iron</keyword>
<feature type="domain" description="Non-haem dioxygenase N-terminal" evidence="4">
    <location>
        <begin position="8"/>
        <end position="137"/>
    </location>
</feature>
<dbReference type="Proteomes" id="UP000516052">
    <property type="component" value="Chromosome"/>
</dbReference>
<dbReference type="SUPFAM" id="SSF51197">
    <property type="entry name" value="Clavaminate synthase-like"/>
    <property type="match status" value="1"/>
</dbReference>
<dbReference type="KEGG" id="sroi:IAG44_41555"/>
<evidence type="ECO:0000313" key="6">
    <source>
        <dbReference type="Proteomes" id="UP000516052"/>
    </source>
</evidence>
<keyword evidence="6" id="KW-1185">Reference proteome</keyword>
<proteinExistence type="predicted"/>
<dbReference type="PANTHER" id="PTHR10209:SF881">
    <property type="entry name" value="FI07970P-RELATED"/>
    <property type="match status" value="1"/>
</dbReference>
<reference evidence="5 6" key="1">
    <citation type="submission" date="2020-08" db="EMBL/GenBank/DDBJ databases">
        <title>A novel species.</title>
        <authorList>
            <person name="Gao J."/>
        </authorList>
    </citation>
    <scope>NUCLEOTIDE SEQUENCE [LARGE SCALE GENOMIC DNA]</scope>
    <source>
        <strain evidence="5 6">CRXT-G-22</strain>
    </source>
</reference>
<dbReference type="RefSeq" id="WP_187752179.1">
    <property type="nucleotide sequence ID" value="NZ_CP060828.1"/>
</dbReference>
<evidence type="ECO:0000256" key="3">
    <source>
        <dbReference type="ARBA" id="ARBA00023004"/>
    </source>
</evidence>
<name>A0A7H0IR42_9ACTN</name>
<dbReference type="GO" id="GO:0046872">
    <property type="term" value="F:metal ion binding"/>
    <property type="evidence" value="ECO:0007669"/>
    <property type="project" value="UniProtKB-KW"/>
</dbReference>
<dbReference type="EMBL" id="CP060828">
    <property type="protein sequence ID" value="QNP75258.1"/>
    <property type="molecule type" value="Genomic_DNA"/>
</dbReference>
<gene>
    <name evidence="5" type="ORF">IAG44_41555</name>
</gene>
<dbReference type="AlphaFoldDB" id="A0A7H0IR42"/>
<evidence type="ECO:0000259" key="4">
    <source>
        <dbReference type="Pfam" id="PF14226"/>
    </source>
</evidence>
<sequence>MSRPAFAVPVVDISPYTHAGTPEEKAQVSRLMDAACSTVGFVQVLGHGIPDAVLEGLKEAVDGFFALPADVKKSYRVEGANRGYSPPRSESLSLSLGVESAGRMNDFFEAFNVGTEARSLPHLDLSEDDYGINVWPDVEGFRARTEAYFAEAGRVARTLTSVFADALGLPAGFFAGITDHSVDVLRLASSPP</sequence>
<accession>A0A7H0IR42</accession>
<dbReference type="PANTHER" id="PTHR10209">
    <property type="entry name" value="OXIDOREDUCTASE, 2OG-FE II OXYGENASE FAMILY PROTEIN"/>
    <property type="match status" value="1"/>
</dbReference>
<keyword evidence="2" id="KW-0560">Oxidoreductase</keyword>
<evidence type="ECO:0000256" key="1">
    <source>
        <dbReference type="ARBA" id="ARBA00022723"/>
    </source>
</evidence>
<organism evidence="5 6">
    <name type="scientific">Streptomyces roseirectus</name>
    <dbReference type="NCBI Taxonomy" id="2768066"/>
    <lineage>
        <taxon>Bacteria</taxon>
        <taxon>Bacillati</taxon>
        <taxon>Actinomycetota</taxon>
        <taxon>Actinomycetes</taxon>
        <taxon>Kitasatosporales</taxon>
        <taxon>Streptomycetaceae</taxon>
        <taxon>Streptomyces</taxon>
    </lineage>
</organism>
<evidence type="ECO:0000256" key="2">
    <source>
        <dbReference type="ARBA" id="ARBA00023002"/>
    </source>
</evidence>
<dbReference type="Pfam" id="PF14226">
    <property type="entry name" value="DIOX_N"/>
    <property type="match status" value="1"/>
</dbReference>
<evidence type="ECO:0000313" key="5">
    <source>
        <dbReference type="EMBL" id="QNP75258.1"/>
    </source>
</evidence>
<dbReference type="GO" id="GO:0016491">
    <property type="term" value="F:oxidoreductase activity"/>
    <property type="evidence" value="ECO:0007669"/>
    <property type="project" value="UniProtKB-KW"/>
</dbReference>
<dbReference type="InterPro" id="IPR027443">
    <property type="entry name" value="IPNS-like_sf"/>
</dbReference>
<dbReference type="InterPro" id="IPR026992">
    <property type="entry name" value="DIOX_N"/>
</dbReference>
<dbReference type="Gene3D" id="2.60.120.330">
    <property type="entry name" value="B-lactam Antibiotic, Isopenicillin N Synthase, Chain"/>
    <property type="match status" value="1"/>
</dbReference>
<protein>
    <submittedName>
        <fullName evidence="5">2-oxoglutarate and iron-dependent oxygenase domain-containing protein</fullName>
    </submittedName>
</protein>